<dbReference type="InterPro" id="IPR004796">
    <property type="entry name" value="PTS_IIC_cello"/>
</dbReference>
<feature type="transmembrane region" description="Helical" evidence="9">
    <location>
        <begin position="58"/>
        <end position="82"/>
    </location>
</feature>
<dbReference type="NCBIfam" id="TIGR00410">
    <property type="entry name" value="lacE"/>
    <property type="match status" value="1"/>
</dbReference>
<feature type="transmembrane region" description="Helical" evidence="9">
    <location>
        <begin position="380"/>
        <end position="398"/>
    </location>
</feature>
<comment type="subcellular location">
    <subcellularLocation>
        <location evidence="1">Cell membrane</location>
        <topology evidence="1">Multi-pass membrane protein</topology>
    </subcellularLocation>
</comment>
<dbReference type="OrthoDB" id="1550290at2"/>
<evidence type="ECO:0000256" key="3">
    <source>
        <dbReference type="ARBA" id="ARBA00022475"/>
    </source>
</evidence>
<dbReference type="EMBL" id="AJAT01000016">
    <property type="protein sequence ID" value="EOL43128.1"/>
    <property type="molecule type" value="Genomic_DNA"/>
</dbReference>
<dbReference type="HOGENOM" id="CLU_029688_1_0_9"/>
<feature type="transmembrane region" description="Helical" evidence="9">
    <location>
        <begin position="94"/>
        <end position="114"/>
    </location>
</feature>
<dbReference type="PIRSF" id="PIRSF006351">
    <property type="entry name" value="PTS_EIIC-Cellobiose"/>
    <property type="match status" value="1"/>
</dbReference>
<comment type="caution">
    <text evidence="11">The sequence shown here is derived from an EMBL/GenBank/DDBJ whole genome shotgun (WGS) entry which is preliminary data.</text>
</comment>
<dbReference type="Proteomes" id="UP000013785">
    <property type="component" value="Unassembled WGS sequence"/>
</dbReference>
<evidence type="ECO:0000313" key="11">
    <source>
        <dbReference type="EMBL" id="EOL43128.1"/>
    </source>
</evidence>
<evidence type="ECO:0000256" key="6">
    <source>
        <dbReference type="ARBA" id="ARBA00022989"/>
    </source>
</evidence>
<keyword evidence="2 8" id="KW-0813">Transport</keyword>
<dbReference type="GO" id="GO:0009401">
    <property type="term" value="P:phosphoenolpyruvate-dependent sugar phosphotransferase system"/>
    <property type="evidence" value="ECO:0007669"/>
    <property type="project" value="InterPro"/>
</dbReference>
<evidence type="ECO:0000256" key="1">
    <source>
        <dbReference type="ARBA" id="ARBA00004651"/>
    </source>
</evidence>
<dbReference type="InterPro" id="IPR051088">
    <property type="entry name" value="PTS_Sugar-EIIC/EIIB"/>
</dbReference>
<dbReference type="PANTHER" id="PTHR33989:SF4">
    <property type="entry name" value="PTS SYSTEM N,N'-DIACETYLCHITOBIOSE-SPECIFIC EIIC COMPONENT"/>
    <property type="match status" value="1"/>
</dbReference>
<sequence length="416" mass="45392">MSEMTKKNFTGHLNNFINKFSNNVFVKSIANGMMMTLPITIIGSIATVISMIPNLPEIVIKACSLGTSISSSLITVYVIIGLSYSMAKEKKGDTIPAIILSMACFFVLTPVSKFDLGDDKVASAYDLTYLGSKGMFVGMIVALLVTWIFVKMVEKRITFRMPESVPTAIAKQFEAIIPGAIIFMVAIIISITFEATRFGNVHDFIYTNLQTPLESLGGSVWSALFIMFLSELLWFFGIHGSMVTASVIAVLFTTQAYANMEAVASGGVAENIINSFFLDAFKGPRALALAVVLVWLSRSKKFNSIGKISIIPSIFGITEPMKFGIPMIMNVTIFIPLTLSAAMCIGIAYIATIIGFLPIISVNVPKNLPTFLSGFMAAGWQGLVVQIIQFFAVLLLYLPFMKKLDKMNVAEELSTK</sequence>
<dbReference type="STRING" id="154621.RV11_GL000655"/>
<evidence type="ECO:0000256" key="9">
    <source>
        <dbReference type="SAM" id="Phobius"/>
    </source>
</evidence>
<dbReference type="AlphaFoldDB" id="R3TPW3"/>
<dbReference type="RefSeq" id="WP_010768767.1">
    <property type="nucleotide sequence ID" value="NZ_ASWE01000002.1"/>
</dbReference>
<feature type="transmembrane region" description="Helical" evidence="9">
    <location>
        <begin position="134"/>
        <end position="154"/>
    </location>
</feature>
<dbReference type="PROSITE" id="PS51105">
    <property type="entry name" value="PTS_EIIC_TYPE_3"/>
    <property type="match status" value="1"/>
</dbReference>
<accession>R3TPW3</accession>
<proteinExistence type="predicted"/>
<feature type="domain" description="PTS EIIC type-3" evidence="10">
    <location>
        <begin position="9"/>
        <end position="400"/>
    </location>
</feature>
<dbReference type="InterPro" id="IPR003352">
    <property type="entry name" value="PTS_EIIC"/>
</dbReference>
<keyword evidence="7 8" id="KW-0472">Membrane</keyword>
<evidence type="ECO:0000313" key="12">
    <source>
        <dbReference type="Proteomes" id="UP000013785"/>
    </source>
</evidence>
<dbReference type="PATRIC" id="fig|1158610.3.peg.2101"/>
<dbReference type="GO" id="GO:0005886">
    <property type="term" value="C:plasma membrane"/>
    <property type="evidence" value="ECO:0007669"/>
    <property type="project" value="UniProtKB-SubCell"/>
</dbReference>
<feature type="transmembrane region" description="Helical" evidence="9">
    <location>
        <begin position="243"/>
        <end position="260"/>
    </location>
</feature>
<evidence type="ECO:0000256" key="2">
    <source>
        <dbReference type="ARBA" id="ARBA00022448"/>
    </source>
</evidence>
<comment type="function">
    <text evidence="8">The phosphoenolpyruvate-dependent sugar phosphotransferase system (PTS), a major carbohydrate active -transport system, catalyzes the phosphorylation of incoming sugar substrates concomitant with their translocation across the cell membrane.</text>
</comment>
<dbReference type="eggNOG" id="COG1455">
    <property type="taxonomic scope" value="Bacteria"/>
</dbReference>
<dbReference type="GO" id="GO:0008982">
    <property type="term" value="F:protein-N(PI)-phosphohistidine-sugar phosphotransferase activity"/>
    <property type="evidence" value="ECO:0007669"/>
    <property type="project" value="UniProtKB-UniRule"/>
</dbReference>
<dbReference type="Pfam" id="PF02378">
    <property type="entry name" value="PTS_EIIC"/>
    <property type="match status" value="1"/>
</dbReference>
<evidence type="ECO:0000256" key="7">
    <source>
        <dbReference type="ARBA" id="ARBA00023136"/>
    </source>
</evidence>
<dbReference type="PANTHER" id="PTHR33989">
    <property type="match status" value="1"/>
</dbReference>
<reference evidence="11 12" key="1">
    <citation type="submission" date="2013-02" db="EMBL/GenBank/DDBJ databases">
        <title>The Genome Sequence of Enterococcus phoeniculicola BAA-412.</title>
        <authorList>
            <consortium name="The Broad Institute Genome Sequencing Platform"/>
            <consortium name="The Broad Institute Genome Sequencing Center for Infectious Disease"/>
            <person name="Earl A.M."/>
            <person name="Gilmore M.S."/>
            <person name="Lebreton F."/>
            <person name="Walker B."/>
            <person name="Young S.K."/>
            <person name="Zeng Q."/>
            <person name="Gargeya S."/>
            <person name="Fitzgerald M."/>
            <person name="Haas B."/>
            <person name="Abouelleil A."/>
            <person name="Alvarado L."/>
            <person name="Arachchi H.M."/>
            <person name="Berlin A.M."/>
            <person name="Chapman S.B."/>
            <person name="Dewar J."/>
            <person name="Goldberg J."/>
            <person name="Griggs A."/>
            <person name="Gujja S."/>
            <person name="Hansen M."/>
            <person name="Howarth C."/>
            <person name="Imamovic A."/>
            <person name="Larimer J."/>
            <person name="McCowan C."/>
            <person name="Murphy C."/>
            <person name="Neiman D."/>
            <person name="Pearson M."/>
            <person name="Priest M."/>
            <person name="Roberts A."/>
            <person name="Saif S."/>
            <person name="Shea T."/>
            <person name="Sisk P."/>
            <person name="Sykes S."/>
            <person name="Wortman J."/>
            <person name="Nusbaum C."/>
            <person name="Birren B."/>
        </authorList>
    </citation>
    <scope>NUCLEOTIDE SEQUENCE [LARGE SCALE GENOMIC DNA]</scope>
    <source>
        <strain evidence="11 12">ATCC BAA-412</strain>
    </source>
</reference>
<evidence type="ECO:0000256" key="4">
    <source>
        <dbReference type="ARBA" id="ARBA00022597"/>
    </source>
</evidence>
<evidence type="ECO:0000256" key="8">
    <source>
        <dbReference type="PIRNR" id="PIRNR006351"/>
    </source>
</evidence>
<keyword evidence="3 8" id="KW-1003">Cell membrane</keyword>
<gene>
    <name evidence="11" type="ORF">UC3_02105</name>
</gene>
<keyword evidence="4 8" id="KW-0762">Sugar transport</keyword>
<organism evidence="11 12">
    <name type="scientific">Enterococcus phoeniculicola ATCC BAA-412</name>
    <dbReference type="NCBI Taxonomy" id="1158610"/>
    <lineage>
        <taxon>Bacteria</taxon>
        <taxon>Bacillati</taxon>
        <taxon>Bacillota</taxon>
        <taxon>Bacilli</taxon>
        <taxon>Lactobacillales</taxon>
        <taxon>Enterococcaceae</taxon>
        <taxon>Enterococcus</taxon>
    </lineage>
</organism>
<keyword evidence="12" id="KW-1185">Reference proteome</keyword>
<name>R3TPW3_9ENTE</name>
<evidence type="ECO:0000259" key="10">
    <source>
        <dbReference type="PROSITE" id="PS51105"/>
    </source>
</evidence>
<feature type="transmembrane region" description="Helical" evidence="9">
    <location>
        <begin position="29"/>
        <end position="52"/>
    </location>
</feature>
<protein>
    <recommendedName>
        <fullName evidence="8">Permease IIC component</fullName>
    </recommendedName>
</protein>
<keyword evidence="6 9" id="KW-1133">Transmembrane helix</keyword>
<dbReference type="InterPro" id="IPR004501">
    <property type="entry name" value="PTS_EIIC_3"/>
</dbReference>
<keyword evidence="5 9" id="KW-0812">Transmembrane</keyword>
<evidence type="ECO:0000256" key="5">
    <source>
        <dbReference type="ARBA" id="ARBA00022692"/>
    </source>
</evidence>
<feature type="transmembrane region" description="Helical" evidence="9">
    <location>
        <begin position="175"/>
        <end position="196"/>
    </location>
</feature>
<feature type="transmembrane region" description="Helical" evidence="9">
    <location>
        <begin position="331"/>
        <end position="360"/>
    </location>
</feature>